<dbReference type="FunFam" id="3.30.40.10:FF:000206">
    <property type="entry name" value="BRCA1-associated protein isoform X1"/>
    <property type="match status" value="1"/>
</dbReference>
<dbReference type="Proteomes" id="UP000001038">
    <property type="component" value="Chromosome 12"/>
</dbReference>
<evidence type="ECO:0000256" key="13">
    <source>
        <dbReference type="ARBA" id="ARBA00053069"/>
    </source>
</evidence>
<comment type="pathway">
    <text evidence="3">Protein modification; protein ubiquitination.</text>
</comment>
<accession>H2L4F3</accession>
<dbReference type="AlphaFoldDB" id="H2L4F3"/>
<dbReference type="InterPro" id="IPR013083">
    <property type="entry name" value="Znf_RING/FYVE/PHD"/>
</dbReference>
<evidence type="ECO:0000256" key="5">
    <source>
        <dbReference type="ARBA" id="ARBA00022490"/>
    </source>
</evidence>
<sequence length="530" mass="59062">MSVSLVVVRLEIADQSPPPRGFQYCAVEGMSEEQLQEKALGLAKLSLNGKSELERAAVLHQHIGSRAMGDMVIETFEAADGSARDAHTEPESLGGAEPSPVDSAAKGTAPDSPSKQLPDQISFFSGNPSVEIVHGIMHLYKTNKMTSLTEDVRRSAMVCILTVPATMTSHDLMQLMAPFNEVMEHMKIIRDSTPNQYMVLIKFCSQADADSFYTTCNGRQFNSIEEAVCQVVYVERAEVIKSQEGASLPVMELTELPKCTVCLERMDESVNGVLTTLCNHSFHSQCLQRWEDASCPVCRYCQTPEPVEENKCFECGVQENLWICLICGHIGCGRYVSRHAYKHFEETQHTYAMQLTNHRVWDYAGDNYVHRLVASKTDGKMVQFECEGDTCQEEKVDGLQLEVCTFCSLVPAESPKSLSTQLSGRVLKLSQELKEEQEMNRCLRANQAQLQAQLAEEERERKDAVIAELQEQLRDVMFYLETQQKIEQLSSEARSEIQDGQIDIPAGPADSAAAGPSSGRGRRGRGRKRK</sequence>
<reference evidence="23" key="3">
    <citation type="submission" date="2025-09" db="UniProtKB">
        <authorList>
            <consortium name="Ensembl"/>
        </authorList>
    </citation>
    <scope>IDENTIFICATION</scope>
    <source>
        <strain evidence="23">Hd-rR</strain>
    </source>
</reference>
<evidence type="ECO:0000256" key="11">
    <source>
        <dbReference type="ARBA" id="ARBA00022833"/>
    </source>
</evidence>
<dbReference type="GeneTree" id="ENSGT00500000044909"/>
<organism evidence="23 24">
    <name type="scientific">Oryzias latipes</name>
    <name type="common">Japanese rice fish</name>
    <name type="synonym">Japanese killifish</name>
    <dbReference type="NCBI Taxonomy" id="8090"/>
    <lineage>
        <taxon>Eukaryota</taxon>
        <taxon>Metazoa</taxon>
        <taxon>Chordata</taxon>
        <taxon>Craniata</taxon>
        <taxon>Vertebrata</taxon>
        <taxon>Euteleostomi</taxon>
        <taxon>Actinopterygii</taxon>
        <taxon>Neopterygii</taxon>
        <taxon>Teleostei</taxon>
        <taxon>Neoteleostei</taxon>
        <taxon>Acanthomorphata</taxon>
        <taxon>Ovalentaria</taxon>
        <taxon>Atherinomorphae</taxon>
        <taxon>Beloniformes</taxon>
        <taxon>Adrianichthyidae</taxon>
        <taxon>Oryziinae</taxon>
        <taxon>Oryzias</taxon>
    </lineage>
</organism>
<keyword evidence="6" id="KW-0597">Phosphoprotein</keyword>
<evidence type="ECO:0000256" key="18">
    <source>
        <dbReference type="PROSITE-ProRule" id="PRU00502"/>
    </source>
</evidence>
<dbReference type="GO" id="GO:0008270">
    <property type="term" value="F:zinc ion binding"/>
    <property type="evidence" value="ECO:0007669"/>
    <property type="project" value="UniProtKB-KW"/>
</dbReference>
<proteinExistence type="predicted"/>
<comment type="function">
    <text evidence="13">Negatively regulates MAP kinase activation by limiting the formation of Raf/MEK complexes probably by inactivation of the KSR1 scaffold protein. Also acts as a Ras responsive E3 ubiquitin ligase that, on activation of Ras, is modified by auto-polyubiquitination resulting in the release of inhibition of Raf/MEK complex formation. May also act as a cytoplasmic retention protein with a role in regulating nuclear transport.</text>
</comment>
<dbReference type="InterPro" id="IPR012677">
    <property type="entry name" value="Nucleotide-bd_a/b_plait_sf"/>
</dbReference>
<feature type="coiled-coil region" evidence="19">
    <location>
        <begin position="426"/>
        <end position="475"/>
    </location>
</feature>
<protein>
    <recommendedName>
        <fullName evidence="14">BRCA1-associated protein</fullName>
        <ecNumber evidence="4">2.3.2.27</ecNumber>
    </recommendedName>
    <alternativeName>
        <fullName evidence="15">BRAP2</fullName>
    </alternativeName>
    <alternativeName>
        <fullName evidence="17">Impedes mitogenic signal propagation</fullName>
    </alternativeName>
    <alternativeName>
        <fullName evidence="16">RING-type E3 ubiquitin transferase BRAP2</fullName>
    </alternativeName>
</protein>
<evidence type="ECO:0000256" key="20">
    <source>
        <dbReference type="SAM" id="MobiDB-lite"/>
    </source>
</evidence>
<reference evidence="23" key="2">
    <citation type="submission" date="2025-08" db="UniProtKB">
        <authorList>
            <consortium name="Ensembl"/>
        </authorList>
    </citation>
    <scope>IDENTIFICATION</scope>
    <source>
        <strain evidence="23">Hd-rR</strain>
    </source>
</reference>
<dbReference type="HOGENOM" id="CLU_009969_3_0_1"/>
<feature type="compositionally biased region" description="Basic residues" evidence="20">
    <location>
        <begin position="520"/>
        <end position="530"/>
    </location>
</feature>
<evidence type="ECO:0000256" key="19">
    <source>
        <dbReference type="SAM" id="Coils"/>
    </source>
</evidence>
<dbReference type="PROSITE" id="PS50271">
    <property type="entry name" value="ZF_UBP"/>
    <property type="match status" value="1"/>
</dbReference>
<dbReference type="InterPro" id="IPR034932">
    <property type="entry name" value="BRAP2_RRM"/>
</dbReference>
<dbReference type="Pfam" id="PF07576">
    <property type="entry name" value="BRAP2"/>
    <property type="match status" value="1"/>
</dbReference>
<dbReference type="SMART" id="SM00184">
    <property type="entry name" value="RING"/>
    <property type="match status" value="1"/>
</dbReference>
<feature type="region of interest" description="Disordered" evidence="20">
    <location>
        <begin position="80"/>
        <end position="120"/>
    </location>
</feature>
<dbReference type="GO" id="GO:0003676">
    <property type="term" value="F:nucleic acid binding"/>
    <property type="evidence" value="ECO:0007669"/>
    <property type="project" value="InterPro"/>
</dbReference>
<dbReference type="InterPro" id="IPR001607">
    <property type="entry name" value="Znf_UBP"/>
</dbReference>
<evidence type="ECO:0000256" key="14">
    <source>
        <dbReference type="ARBA" id="ARBA00068523"/>
    </source>
</evidence>
<dbReference type="InterPro" id="IPR011422">
    <property type="entry name" value="BRAP2/ETP1_RRM"/>
</dbReference>
<comment type="subcellular location">
    <subcellularLocation>
        <location evidence="2">Cytoplasm</location>
    </subcellularLocation>
</comment>
<dbReference type="STRING" id="8090.ENSORLP00000000644"/>
<keyword evidence="5" id="KW-0963">Cytoplasm</keyword>
<dbReference type="GO" id="GO:0061630">
    <property type="term" value="F:ubiquitin protein ligase activity"/>
    <property type="evidence" value="ECO:0000318"/>
    <property type="project" value="GO_Central"/>
</dbReference>
<evidence type="ECO:0000259" key="21">
    <source>
        <dbReference type="PROSITE" id="PS50089"/>
    </source>
</evidence>
<dbReference type="InterPro" id="IPR047243">
    <property type="entry name" value="RING-H2_BRAP2"/>
</dbReference>
<evidence type="ECO:0000256" key="16">
    <source>
        <dbReference type="ARBA" id="ARBA00079145"/>
    </source>
</evidence>
<dbReference type="PROSITE" id="PS50089">
    <property type="entry name" value="ZF_RING_2"/>
    <property type="match status" value="1"/>
</dbReference>
<dbReference type="Bgee" id="ENSORLG00000000523">
    <property type="expression patterns" value="Expressed in testis and 14 other cell types or tissues"/>
</dbReference>
<evidence type="ECO:0000256" key="7">
    <source>
        <dbReference type="ARBA" id="ARBA00022679"/>
    </source>
</evidence>
<dbReference type="GO" id="GO:0016567">
    <property type="term" value="P:protein ubiquitination"/>
    <property type="evidence" value="ECO:0000318"/>
    <property type="project" value="GO_Central"/>
</dbReference>
<feature type="domain" description="RING-type" evidence="21">
    <location>
        <begin position="259"/>
        <end position="299"/>
    </location>
</feature>
<evidence type="ECO:0000256" key="10">
    <source>
        <dbReference type="ARBA" id="ARBA00022786"/>
    </source>
</evidence>
<feature type="domain" description="UBP-type" evidence="22">
    <location>
        <begin position="296"/>
        <end position="388"/>
    </location>
</feature>
<evidence type="ECO:0000259" key="22">
    <source>
        <dbReference type="PROSITE" id="PS50271"/>
    </source>
</evidence>
<evidence type="ECO:0000256" key="12">
    <source>
        <dbReference type="ARBA" id="ARBA00023054"/>
    </source>
</evidence>
<evidence type="ECO:0000256" key="3">
    <source>
        <dbReference type="ARBA" id="ARBA00004906"/>
    </source>
</evidence>
<evidence type="ECO:0000256" key="9">
    <source>
        <dbReference type="ARBA" id="ARBA00022771"/>
    </source>
</evidence>
<dbReference type="CDD" id="cd12718">
    <property type="entry name" value="RRM_BRAP2"/>
    <property type="match status" value="1"/>
</dbReference>
<dbReference type="GO" id="GO:0005737">
    <property type="term" value="C:cytoplasm"/>
    <property type="evidence" value="ECO:0000318"/>
    <property type="project" value="GO_Central"/>
</dbReference>
<evidence type="ECO:0000256" key="1">
    <source>
        <dbReference type="ARBA" id="ARBA00000900"/>
    </source>
</evidence>
<dbReference type="Gene3D" id="3.30.70.330">
    <property type="match status" value="1"/>
</dbReference>
<dbReference type="InterPro" id="IPR035979">
    <property type="entry name" value="RBD_domain_sf"/>
</dbReference>
<dbReference type="EC" id="2.3.2.27" evidence="4"/>
<evidence type="ECO:0000256" key="2">
    <source>
        <dbReference type="ARBA" id="ARBA00004496"/>
    </source>
</evidence>
<evidence type="ECO:0000256" key="4">
    <source>
        <dbReference type="ARBA" id="ARBA00012483"/>
    </source>
</evidence>
<dbReference type="Pfam" id="PF13639">
    <property type="entry name" value="zf-RING_2"/>
    <property type="match status" value="1"/>
</dbReference>
<evidence type="ECO:0000256" key="8">
    <source>
        <dbReference type="ARBA" id="ARBA00022723"/>
    </source>
</evidence>
<dbReference type="PANTHER" id="PTHR24007:SF7">
    <property type="entry name" value="BRCA1-ASSOCIATED PROTEIN"/>
    <property type="match status" value="1"/>
</dbReference>
<dbReference type="Pfam" id="PF02148">
    <property type="entry name" value="zf-UBP"/>
    <property type="match status" value="1"/>
</dbReference>
<keyword evidence="10" id="KW-0833">Ubl conjugation pathway</keyword>
<dbReference type="InParanoid" id="H2L4F3"/>
<dbReference type="Gene3D" id="3.30.40.10">
    <property type="entry name" value="Zinc/RING finger domain, C3HC4 (zinc finger)"/>
    <property type="match status" value="2"/>
</dbReference>
<dbReference type="PANTHER" id="PTHR24007">
    <property type="entry name" value="BRCA1-ASSOCIATED PROTEIN"/>
    <property type="match status" value="1"/>
</dbReference>
<comment type="catalytic activity">
    <reaction evidence="1">
        <text>S-ubiquitinyl-[E2 ubiquitin-conjugating enzyme]-L-cysteine + [acceptor protein]-L-lysine = [E2 ubiquitin-conjugating enzyme]-L-cysteine + N(6)-ubiquitinyl-[acceptor protein]-L-lysine.</text>
        <dbReference type="EC" id="2.3.2.27"/>
    </reaction>
</comment>
<dbReference type="InterPro" id="IPR001841">
    <property type="entry name" value="Znf_RING"/>
</dbReference>
<keyword evidence="7" id="KW-0808">Transferase</keyword>
<keyword evidence="24" id="KW-1185">Reference proteome</keyword>
<dbReference type="GO" id="GO:0008139">
    <property type="term" value="F:nuclear localization sequence binding"/>
    <property type="evidence" value="ECO:0007669"/>
    <property type="project" value="UniProtKB-ARBA"/>
</dbReference>
<reference evidence="23 24" key="1">
    <citation type="journal article" date="2007" name="Nature">
        <title>The medaka draft genome and insights into vertebrate genome evolution.</title>
        <authorList>
            <person name="Kasahara M."/>
            <person name="Naruse K."/>
            <person name="Sasaki S."/>
            <person name="Nakatani Y."/>
            <person name="Qu W."/>
            <person name="Ahsan B."/>
            <person name="Yamada T."/>
            <person name="Nagayasu Y."/>
            <person name="Doi K."/>
            <person name="Kasai Y."/>
            <person name="Jindo T."/>
            <person name="Kobayashi D."/>
            <person name="Shimada A."/>
            <person name="Toyoda A."/>
            <person name="Kuroki Y."/>
            <person name="Fujiyama A."/>
            <person name="Sasaki T."/>
            <person name="Shimizu A."/>
            <person name="Asakawa S."/>
            <person name="Shimizu N."/>
            <person name="Hashimoto S."/>
            <person name="Yang J."/>
            <person name="Lee Y."/>
            <person name="Matsushima K."/>
            <person name="Sugano S."/>
            <person name="Sakaizumi M."/>
            <person name="Narita T."/>
            <person name="Ohishi K."/>
            <person name="Haga S."/>
            <person name="Ohta F."/>
            <person name="Nomoto H."/>
            <person name="Nogata K."/>
            <person name="Morishita T."/>
            <person name="Endo T."/>
            <person name="Shin-I T."/>
            <person name="Takeda H."/>
            <person name="Morishita S."/>
            <person name="Kohara Y."/>
        </authorList>
    </citation>
    <scope>NUCLEOTIDE SEQUENCE [LARGE SCALE GENOMIC DNA]</scope>
    <source>
        <strain evidence="23 24">Hd-rR</strain>
    </source>
</reference>
<feature type="compositionally biased region" description="Polar residues" evidence="20">
    <location>
        <begin position="111"/>
        <end position="120"/>
    </location>
</feature>
<dbReference type="GO" id="GO:0007265">
    <property type="term" value="P:Ras protein signal transduction"/>
    <property type="evidence" value="ECO:0000318"/>
    <property type="project" value="GO_Central"/>
</dbReference>
<dbReference type="CDD" id="cd16457">
    <property type="entry name" value="RING-H2_BRAP2"/>
    <property type="match status" value="1"/>
</dbReference>
<dbReference type="SUPFAM" id="SSF57850">
    <property type="entry name" value="RING/U-box"/>
    <property type="match status" value="2"/>
</dbReference>
<feature type="compositionally biased region" description="Low complexity" evidence="20">
    <location>
        <begin position="505"/>
        <end position="519"/>
    </location>
</feature>
<keyword evidence="11" id="KW-0862">Zinc</keyword>
<evidence type="ECO:0000256" key="17">
    <source>
        <dbReference type="ARBA" id="ARBA00080166"/>
    </source>
</evidence>
<dbReference type="SUPFAM" id="SSF54928">
    <property type="entry name" value="RNA-binding domain, RBD"/>
    <property type="match status" value="1"/>
</dbReference>
<evidence type="ECO:0000313" key="23">
    <source>
        <dbReference type="Ensembl" id="ENSORLP00000000644.2"/>
    </source>
</evidence>
<keyword evidence="8" id="KW-0479">Metal-binding</keyword>
<evidence type="ECO:0000313" key="24">
    <source>
        <dbReference type="Proteomes" id="UP000001038"/>
    </source>
</evidence>
<dbReference type="SMART" id="SM00290">
    <property type="entry name" value="ZnF_UBP"/>
    <property type="match status" value="1"/>
</dbReference>
<evidence type="ECO:0000256" key="6">
    <source>
        <dbReference type="ARBA" id="ARBA00022553"/>
    </source>
</evidence>
<gene>
    <name evidence="23" type="primary">BRAP</name>
    <name evidence="23" type="synonym">brap</name>
</gene>
<evidence type="ECO:0000256" key="15">
    <source>
        <dbReference type="ARBA" id="ARBA00077777"/>
    </source>
</evidence>
<feature type="region of interest" description="Disordered" evidence="20">
    <location>
        <begin position="489"/>
        <end position="530"/>
    </location>
</feature>
<name>H2L4F3_ORYLA</name>
<keyword evidence="12 19" id="KW-0175">Coiled coil</keyword>
<dbReference type="Ensembl" id="ENSORLT00000000644.2">
    <property type="protein sequence ID" value="ENSORLP00000000644.2"/>
    <property type="gene ID" value="ENSORLG00000000523.2"/>
</dbReference>
<keyword evidence="9 18" id="KW-0863">Zinc-finger</keyword>
<dbReference type="FunFam" id="3.30.40.10:FF:000159">
    <property type="entry name" value="BRCA1-associated protein-like"/>
    <property type="match status" value="1"/>
</dbReference>
<dbReference type="eggNOG" id="KOG0804">
    <property type="taxonomic scope" value="Eukaryota"/>
</dbReference>